<dbReference type="InterPro" id="IPR011644">
    <property type="entry name" value="Heme_NO-bd"/>
</dbReference>
<comment type="caution">
    <text evidence="10">The sequence shown here is derived from an EMBL/GenBank/DDBJ whole genome shotgun (WGS) entry which is preliminary data.</text>
</comment>
<evidence type="ECO:0000259" key="8">
    <source>
        <dbReference type="PROSITE" id="PS50125"/>
    </source>
</evidence>
<dbReference type="PROSITE" id="PS50125">
    <property type="entry name" value="GUANYLATE_CYCLASE_2"/>
    <property type="match status" value="1"/>
</dbReference>
<reference evidence="10" key="1">
    <citation type="submission" date="2023-08" db="EMBL/GenBank/DDBJ databases">
        <authorList>
            <person name="Audoor S."/>
            <person name="Bilcke G."/>
        </authorList>
    </citation>
    <scope>NUCLEOTIDE SEQUENCE</scope>
</reference>
<feature type="domain" description="PDEase" evidence="9">
    <location>
        <begin position="1075"/>
        <end position="1286"/>
    </location>
</feature>
<feature type="region of interest" description="Disordered" evidence="7">
    <location>
        <begin position="1503"/>
        <end position="1525"/>
    </location>
</feature>
<dbReference type="PANTHER" id="PTHR45655">
    <property type="entry name" value="GUANYLATE CYCLASE SOLUBLE SUBUNIT BETA-2"/>
    <property type="match status" value="1"/>
</dbReference>
<dbReference type="GO" id="GO:0008074">
    <property type="term" value="C:guanylate cyclase complex, soluble"/>
    <property type="evidence" value="ECO:0007669"/>
    <property type="project" value="TreeGrafter"/>
</dbReference>
<evidence type="ECO:0000256" key="4">
    <source>
        <dbReference type="ARBA" id="ARBA00022741"/>
    </source>
</evidence>
<dbReference type="InterPro" id="IPR042463">
    <property type="entry name" value="HNOB_dom_associated_sf"/>
</dbReference>
<evidence type="ECO:0000256" key="7">
    <source>
        <dbReference type="SAM" id="MobiDB-lite"/>
    </source>
</evidence>
<dbReference type="InterPro" id="IPR002073">
    <property type="entry name" value="PDEase_catalytic_dom"/>
</dbReference>
<protein>
    <recommendedName>
        <fullName evidence="2">guanylate cyclase</fullName>
        <ecNumber evidence="2">4.6.1.2</ecNumber>
    </recommendedName>
</protein>
<proteinExistence type="predicted"/>
<keyword evidence="5" id="KW-0342">GTP-binding</keyword>
<keyword evidence="3" id="KW-0963">Cytoplasm</keyword>
<dbReference type="Gene3D" id="3.90.1520.10">
    <property type="entry name" value="H-NOX domain"/>
    <property type="match status" value="1"/>
</dbReference>
<organism evidence="10 11">
    <name type="scientific">Cylindrotheca closterium</name>
    <dbReference type="NCBI Taxonomy" id="2856"/>
    <lineage>
        <taxon>Eukaryota</taxon>
        <taxon>Sar</taxon>
        <taxon>Stramenopiles</taxon>
        <taxon>Ochrophyta</taxon>
        <taxon>Bacillariophyta</taxon>
        <taxon>Bacillariophyceae</taxon>
        <taxon>Bacillariophycidae</taxon>
        <taxon>Bacillariales</taxon>
        <taxon>Bacillariaceae</taxon>
        <taxon>Cylindrotheca</taxon>
    </lineage>
</organism>
<dbReference type="Gene3D" id="3.30.450.260">
    <property type="entry name" value="Haem NO binding associated domain"/>
    <property type="match status" value="1"/>
</dbReference>
<dbReference type="SUPFAM" id="SSF111126">
    <property type="entry name" value="Ligand-binding domain in the NO signalling and Golgi transport"/>
    <property type="match status" value="1"/>
</dbReference>
<sequence length="1531" mass="175553">MYGLAFEALEAWVLDEHGVDTWHATKKKARCNAEDKGFVSRTSYEYKLFVRLLKSLSLYLEKPADKILRNFGNYIVGYLFASEYGSILRSQGSTMQQWLANINTSIDHFQRSFPKEKDQSSSPVFWCEERKEEEGSILLHHYNPRGNAFVPFVVGFLEELATFHFDIDIKMELLNLQNSGDAKYSTWMIKAADPTHNWKITPSVPKETSNMDRLLGLTDNDLPVVGCPFVENDGNHAVTTRPTTEPRSNIGSNEALTVNRLRQVFPFHVVVDRDFTVVQVGSKLPVVLKTSPSELCGTHIRELFEVLRPKMAFGWDWNVLDKLWDQTFLMKPITDGLQSVHEDTDILFNSSLLTLSTQLVMFSLRPNMREIDNLKRRGLTLSDMSNVTSERDAVFLGEYVSREAGKTLALERLSRDLRAEQKLSETLLYNLLPKNVARDLRNGKTVEPRYYEHVTLFFSDVEGFTSLCDQIQPWDVIDMMNQLYSVMDFLAKHFKLYKVETVGDAYVCASGLPEEDESHGERIANFALAVLECTKHVKSPLTGEAVKLRIGIHTGSCTAGVVGTLTPHYCLFGDMVNFTARHETSGTPGRIHCSNDLHELLKSRSPAGAQQYRFKPRGLVDMKGKGEYLTHWLERGTENNYAANPGSLLTLSNKVRKRISSKKWKMRKYFQKQQPQKSSRSLDLSIHSGDPSCMSSVASEGTNSITLNSRTSFNDNDNQEQKGAEIQHENILNYSEELPKDAQEWRELHFDIFLPEDDLVSEIFGILFSKLNKCIEKGGRRLKIIKDQLRSYVQAIVDLYNSDSVYHSLRYAAEAMNRAAFLMDRRSEVEKKDPWDVFMMVFAIFVRDIHHLDISDDQLEHERHYLVSHYRGKGAYQQRRSLDAALEILEDDFQQLYDEIFLGCPTFRRGVKKLAVASAEIESESRLKGMLSRFDSHQDKPSARVRTVQHESDDVLAMFLALATMGHYCQSHDLFLHWNQLQLMSQLHCFENDKRSTDPCKSWHKEQTLIFKNTIEPIVARVEKLLPQNSWLRFGFTNNLSLWERDGREWVSSSLIPEARVTAAPWAHNSDMISSNLSILETLLAEIAASRGEDGTVGEVDWESLKKTRTPYEEMRLSLDVGRVDNRVRIDPLNHDDLPARVQEELRDFMLAISNGHGRNEFHNFHHASHAAHIADLLLQSLETESDENRKITFDPLVRFAVVLSALVHDVGHTGVPNSRLKVENPELAAKYSNKSIAEQNAIDMTWRIFMSDDFQNLREFMFGSSVADCKKLRDLMVNGILATDLENPVLKALRKRRWFKASTCKFTKATLIMEHILQISTVSHSIQVWEIFLEWNEKQFWESYLAFLEERSKKDPSETWYEDQLKFFDDFVLPLTETGTETGVWDILGDQLFQQATRNRLKWELEGRSICDSLIQKTKARFSKPSDATASTAAESILTSTIVEQIESLSKVIKRYERKAETACGNLITVAYNDHSSQATKGLRTKSWSEIHQHFKQQGWYRVHSKTTDDDDDRPEMYSRPVKDGTVVDC</sequence>
<dbReference type="GO" id="GO:0070482">
    <property type="term" value="P:response to oxygen levels"/>
    <property type="evidence" value="ECO:0007669"/>
    <property type="project" value="TreeGrafter"/>
</dbReference>
<dbReference type="GO" id="GO:0019934">
    <property type="term" value="P:cGMP-mediated signaling"/>
    <property type="evidence" value="ECO:0007669"/>
    <property type="project" value="TreeGrafter"/>
</dbReference>
<evidence type="ECO:0000256" key="5">
    <source>
        <dbReference type="ARBA" id="ARBA00023134"/>
    </source>
</evidence>
<dbReference type="InterPro" id="IPR011645">
    <property type="entry name" value="HNOB_dom_associated"/>
</dbReference>
<gene>
    <name evidence="10" type="ORF">CYCCA115_LOCUS15477</name>
</gene>
<evidence type="ECO:0000256" key="3">
    <source>
        <dbReference type="ARBA" id="ARBA00022490"/>
    </source>
</evidence>
<dbReference type="Gene3D" id="1.10.1300.10">
    <property type="entry name" value="3'5'-cyclic nucleotide phosphodiesterase, catalytic domain"/>
    <property type="match status" value="2"/>
</dbReference>
<dbReference type="InterPro" id="IPR029787">
    <property type="entry name" value="Nucleotide_cyclase"/>
</dbReference>
<dbReference type="InterPro" id="IPR001054">
    <property type="entry name" value="A/G_cyclase"/>
</dbReference>
<dbReference type="Pfam" id="PF07701">
    <property type="entry name" value="HNOBA"/>
    <property type="match status" value="2"/>
</dbReference>
<dbReference type="Gene3D" id="6.10.250.780">
    <property type="match status" value="1"/>
</dbReference>
<dbReference type="PROSITE" id="PS51845">
    <property type="entry name" value="PDEASE_I_2"/>
    <property type="match status" value="1"/>
</dbReference>
<keyword evidence="4" id="KW-0547">Nucleotide-binding</keyword>
<evidence type="ECO:0000313" key="10">
    <source>
        <dbReference type="EMBL" id="CAJ1954885.1"/>
    </source>
</evidence>
<dbReference type="Gene3D" id="3.30.70.1230">
    <property type="entry name" value="Nucleotide cyclase"/>
    <property type="match status" value="1"/>
</dbReference>
<dbReference type="Proteomes" id="UP001295423">
    <property type="component" value="Unassembled WGS sequence"/>
</dbReference>
<evidence type="ECO:0000256" key="1">
    <source>
        <dbReference type="ARBA" id="ARBA00004496"/>
    </source>
</evidence>
<accession>A0AAD2FYT9</accession>
<name>A0AAD2FYT9_9STRA</name>
<keyword evidence="11" id="KW-1185">Reference proteome</keyword>
<dbReference type="PANTHER" id="PTHR45655:SF13">
    <property type="entry name" value="SOLUBLE GUANYLATE CYCLASE GCY-32-RELATED"/>
    <property type="match status" value="1"/>
</dbReference>
<dbReference type="InterPro" id="IPR036971">
    <property type="entry name" value="PDEase_catalytic_dom_sf"/>
</dbReference>
<evidence type="ECO:0000256" key="2">
    <source>
        <dbReference type="ARBA" id="ARBA00012202"/>
    </source>
</evidence>
<evidence type="ECO:0000256" key="6">
    <source>
        <dbReference type="ARBA" id="ARBA00023293"/>
    </source>
</evidence>
<dbReference type="GO" id="GO:0020037">
    <property type="term" value="F:heme binding"/>
    <property type="evidence" value="ECO:0007669"/>
    <property type="project" value="InterPro"/>
</dbReference>
<dbReference type="GO" id="GO:0004383">
    <property type="term" value="F:guanylate cyclase activity"/>
    <property type="evidence" value="ECO:0007669"/>
    <property type="project" value="UniProtKB-EC"/>
</dbReference>
<evidence type="ECO:0000313" key="11">
    <source>
        <dbReference type="Proteomes" id="UP001295423"/>
    </source>
</evidence>
<comment type="subcellular location">
    <subcellularLocation>
        <location evidence="1">Cytoplasm</location>
    </subcellularLocation>
</comment>
<feature type="domain" description="Guanylate cyclase" evidence="8">
    <location>
        <begin position="455"/>
        <end position="583"/>
    </location>
</feature>
<evidence type="ECO:0000259" key="9">
    <source>
        <dbReference type="PROSITE" id="PS51845"/>
    </source>
</evidence>
<dbReference type="EC" id="4.6.1.2" evidence="2"/>
<dbReference type="GO" id="GO:0005525">
    <property type="term" value="F:GTP binding"/>
    <property type="evidence" value="ECO:0007669"/>
    <property type="project" value="UniProtKB-KW"/>
</dbReference>
<dbReference type="SUPFAM" id="SSF55073">
    <property type="entry name" value="Nucleotide cyclase"/>
    <property type="match status" value="1"/>
</dbReference>
<dbReference type="SMART" id="SM00044">
    <property type="entry name" value="CYCc"/>
    <property type="match status" value="1"/>
</dbReference>
<dbReference type="Pfam" id="PF07700">
    <property type="entry name" value="HNOB"/>
    <property type="match status" value="1"/>
</dbReference>
<keyword evidence="6" id="KW-0141">cGMP biosynthesis</keyword>
<dbReference type="EMBL" id="CAKOGP040001870">
    <property type="protein sequence ID" value="CAJ1954885.1"/>
    <property type="molecule type" value="Genomic_DNA"/>
</dbReference>
<dbReference type="GO" id="GO:0004114">
    <property type="term" value="F:3',5'-cyclic-nucleotide phosphodiesterase activity"/>
    <property type="evidence" value="ECO:0007669"/>
    <property type="project" value="InterPro"/>
</dbReference>
<dbReference type="Pfam" id="PF00233">
    <property type="entry name" value="PDEase_I"/>
    <property type="match status" value="1"/>
</dbReference>
<dbReference type="SUPFAM" id="SSF109604">
    <property type="entry name" value="HD-domain/PDEase-like"/>
    <property type="match status" value="2"/>
</dbReference>
<dbReference type="InterPro" id="IPR024096">
    <property type="entry name" value="NO_sig/Golgi_transp_ligand-bd"/>
</dbReference>
<dbReference type="CDD" id="cd07302">
    <property type="entry name" value="CHD"/>
    <property type="match status" value="1"/>
</dbReference>
<dbReference type="InterPro" id="IPR038158">
    <property type="entry name" value="H-NOX_domain_sf"/>
</dbReference>
<dbReference type="Pfam" id="PF00211">
    <property type="entry name" value="Guanylate_cyc"/>
    <property type="match status" value="1"/>
</dbReference>